<comment type="caution">
    <text evidence="1">The sequence shown here is derived from an EMBL/GenBank/DDBJ whole genome shotgun (WGS) entry which is preliminary data.</text>
</comment>
<name>A0AAW1UN66_9CUCU</name>
<dbReference type="EMBL" id="JARQZJ010000066">
    <property type="protein sequence ID" value="KAK9880874.1"/>
    <property type="molecule type" value="Genomic_DNA"/>
</dbReference>
<evidence type="ECO:0000313" key="1">
    <source>
        <dbReference type="EMBL" id="KAK9880874.1"/>
    </source>
</evidence>
<protein>
    <submittedName>
        <fullName evidence="1">Uncharacterized protein</fullName>
    </submittedName>
</protein>
<reference evidence="1 2" key="1">
    <citation type="submission" date="2023-03" db="EMBL/GenBank/DDBJ databases">
        <title>Genome insight into feeding habits of ladybird beetles.</title>
        <authorList>
            <person name="Li H.-S."/>
            <person name="Huang Y.-H."/>
            <person name="Pang H."/>
        </authorList>
    </citation>
    <scope>NUCLEOTIDE SEQUENCE [LARGE SCALE GENOMIC DNA]</scope>
    <source>
        <strain evidence="1">SYSU_2023b</strain>
        <tissue evidence="1">Whole body</tissue>
    </source>
</reference>
<gene>
    <name evidence="1" type="ORF">WA026_013201</name>
</gene>
<proteinExistence type="predicted"/>
<keyword evidence="2" id="KW-1185">Reference proteome</keyword>
<dbReference type="AlphaFoldDB" id="A0AAW1UN66"/>
<organism evidence="1 2">
    <name type="scientific">Henosepilachna vigintioctopunctata</name>
    <dbReference type="NCBI Taxonomy" id="420089"/>
    <lineage>
        <taxon>Eukaryota</taxon>
        <taxon>Metazoa</taxon>
        <taxon>Ecdysozoa</taxon>
        <taxon>Arthropoda</taxon>
        <taxon>Hexapoda</taxon>
        <taxon>Insecta</taxon>
        <taxon>Pterygota</taxon>
        <taxon>Neoptera</taxon>
        <taxon>Endopterygota</taxon>
        <taxon>Coleoptera</taxon>
        <taxon>Polyphaga</taxon>
        <taxon>Cucujiformia</taxon>
        <taxon>Coccinelloidea</taxon>
        <taxon>Coccinellidae</taxon>
        <taxon>Epilachninae</taxon>
        <taxon>Epilachnini</taxon>
        <taxon>Henosepilachna</taxon>
    </lineage>
</organism>
<evidence type="ECO:0000313" key="2">
    <source>
        <dbReference type="Proteomes" id="UP001431783"/>
    </source>
</evidence>
<dbReference type="Proteomes" id="UP001431783">
    <property type="component" value="Unassembled WGS sequence"/>
</dbReference>
<accession>A0AAW1UN66</accession>
<sequence>MYPKYGKLKSTLETDAPKKCCGFVGDSGHVVLDGLGELLQPVSLPAFENYGITQSKTDDVKPVTEIIEDDLKYDFRTKTHYIR</sequence>